<organism evidence="1 2">
    <name type="scientific">Scutellospora calospora</name>
    <dbReference type="NCBI Taxonomy" id="85575"/>
    <lineage>
        <taxon>Eukaryota</taxon>
        <taxon>Fungi</taxon>
        <taxon>Fungi incertae sedis</taxon>
        <taxon>Mucoromycota</taxon>
        <taxon>Glomeromycotina</taxon>
        <taxon>Glomeromycetes</taxon>
        <taxon>Diversisporales</taxon>
        <taxon>Gigasporaceae</taxon>
        <taxon>Scutellospora</taxon>
    </lineage>
</organism>
<dbReference type="Proteomes" id="UP000789860">
    <property type="component" value="Unassembled WGS sequence"/>
</dbReference>
<comment type="caution">
    <text evidence="1">The sequence shown here is derived from an EMBL/GenBank/DDBJ whole genome shotgun (WGS) entry which is preliminary data.</text>
</comment>
<proteinExistence type="predicted"/>
<evidence type="ECO:0000313" key="2">
    <source>
        <dbReference type="Proteomes" id="UP000789860"/>
    </source>
</evidence>
<sequence length="73" mass="8247">MSTCSSCFSILPSDVFIYKGKTYKTCNRCRTSRANNKTSKQSELVSDPNIEPTIELISFQEISEYITDAIDNL</sequence>
<accession>A0ACA9P5J9</accession>
<reference evidence="1" key="1">
    <citation type="submission" date="2021-06" db="EMBL/GenBank/DDBJ databases">
        <authorList>
            <person name="Kallberg Y."/>
            <person name="Tangrot J."/>
            <person name="Rosling A."/>
        </authorList>
    </citation>
    <scope>NUCLEOTIDE SEQUENCE</scope>
    <source>
        <strain evidence="1">AU212A</strain>
    </source>
</reference>
<gene>
    <name evidence="1" type="ORF">SCALOS_LOCUS10165</name>
</gene>
<evidence type="ECO:0000313" key="1">
    <source>
        <dbReference type="EMBL" id="CAG8691903.1"/>
    </source>
</evidence>
<keyword evidence="2" id="KW-1185">Reference proteome</keyword>
<feature type="non-terminal residue" evidence="1">
    <location>
        <position position="73"/>
    </location>
</feature>
<dbReference type="EMBL" id="CAJVPM010036118">
    <property type="protein sequence ID" value="CAG8691903.1"/>
    <property type="molecule type" value="Genomic_DNA"/>
</dbReference>
<name>A0ACA9P5J9_9GLOM</name>
<protein>
    <submittedName>
        <fullName evidence="1">11535_t:CDS:1</fullName>
    </submittedName>
</protein>